<evidence type="ECO:0000313" key="2">
    <source>
        <dbReference type="EMBL" id="RXW13605.1"/>
    </source>
</evidence>
<evidence type="ECO:0000313" key="3">
    <source>
        <dbReference type="Proteomes" id="UP000290288"/>
    </source>
</evidence>
<feature type="region of interest" description="Disordered" evidence="1">
    <location>
        <begin position="401"/>
        <end position="439"/>
    </location>
</feature>
<comment type="caution">
    <text evidence="2">The sequence shown here is derived from an EMBL/GenBank/DDBJ whole genome shotgun (WGS) entry which is preliminary data.</text>
</comment>
<dbReference type="Proteomes" id="UP000290288">
    <property type="component" value="Unassembled WGS sequence"/>
</dbReference>
<feature type="compositionally biased region" description="Polar residues" evidence="1">
    <location>
        <begin position="663"/>
        <end position="680"/>
    </location>
</feature>
<dbReference type="InterPro" id="IPR046521">
    <property type="entry name" value="DUF6698"/>
</dbReference>
<organism evidence="2 3">
    <name type="scientific">Candolleomyces aberdarensis</name>
    <dbReference type="NCBI Taxonomy" id="2316362"/>
    <lineage>
        <taxon>Eukaryota</taxon>
        <taxon>Fungi</taxon>
        <taxon>Dikarya</taxon>
        <taxon>Basidiomycota</taxon>
        <taxon>Agaricomycotina</taxon>
        <taxon>Agaricomycetes</taxon>
        <taxon>Agaricomycetidae</taxon>
        <taxon>Agaricales</taxon>
        <taxon>Agaricineae</taxon>
        <taxon>Psathyrellaceae</taxon>
        <taxon>Candolleomyces</taxon>
    </lineage>
</organism>
<dbReference type="OrthoDB" id="3220614at2759"/>
<proteinExistence type="predicted"/>
<name>A0A4Q2D604_9AGAR</name>
<protein>
    <submittedName>
        <fullName evidence="2">Uncharacterized protein</fullName>
    </submittedName>
</protein>
<accession>A0A4Q2D604</accession>
<gene>
    <name evidence="2" type="ORF">EST38_g12245</name>
</gene>
<feature type="compositionally biased region" description="Polar residues" evidence="1">
    <location>
        <begin position="498"/>
        <end position="539"/>
    </location>
</feature>
<dbReference type="Pfam" id="PF20414">
    <property type="entry name" value="DUF6698"/>
    <property type="match status" value="1"/>
</dbReference>
<sequence length="680" mass="76518">MGRRRNGKKAKHATVTDAKHYDHPDLKAHVKAVKASLRESETLPHEVPVSSIEVLRPYVLRARARPLLISPFLDVQDVLWEGLGVKDKSADEEDTFYSEEYLNIVDNIMPGQFHRVLRQIYKGEECSNNEDKDDEGDYDLEKGQELAGIFIDLLHEAYRSSRNDLVRNLKSHIPLYLTKSTTLSRPLLNPSAKGLRGFNHVDFGAAIVGIKYRNEYRANPEAFCAEVNNGTRQHVYDSLPSFLFADDKEYDPPVPEAGLGTGHLLERCLRLELTGDFTAFGAKSTSRKASKPFMWRVSQVTAEIIPVLTAVIYVASSSMGEWGTADGSYDIVRLHQSVLRIFRARDPWTTATLKRLTESIPELLVAPKSKKSKGVLDDPALAAIPDPADIIFEKRKERAAAAQEEERQRQRNLAREEERKRREVAAHEKERKRREVAAHEKELEPVSLFKVLAATSGHTIMTREDGIMTRGRRLILNIKGLSPIASTALARRRRAEAQSRTLTTAGSIRRQPSSTTGSFQRQRSFMTGSPHQRQGSRTVATTLPAVDEDDDDMYGDEPTLKVARKRSRVVLSEDENDTYNIDDGKIADVLEREKRIQRALRSTEETQLATTPNPIRGLSQTHPSQSARQTPFRIPAAPPSGKRQRTGPVLNSGQQQERRQLRPWTNTQASSASACTSKRR</sequence>
<feature type="region of interest" description="Disordered" evidence="1">
    <location>
        <begin position="497"/>
        <end position="539"/>
    </location>
</feature>
<dbReference type="EMBL" id="SDEE01000872">
    <property type="protein sequence ID" value="RXW13605.1"/>
    <property type="molecule type" value="Genomic_DNA"/>
</dbReference>
<evidence type="ECO:0000256" key="1">
    <source>
        <dbReference type="SAM" id="MobiDB-lite"/>
    </source>
</evidence>
<dbReference type="AlphaFoldDB" id="A0A4Q2D604"/>
<feature type="region of interest" description="Disordered" evidence="1">
    <location>
        <begin position="600"/>
        <end position="680"/>
    </location>
</feature>
<reference evidence="2 3" key="1">
    <citation type="submission" date="2019-01" db="EMBL/GenBank/DDBJ databases">
        <title>Draft genome sequence of Psathyrella aberdarensis IHI B618.</title>
        <authorList>
            <person name="Buettner E."/>
            <person name="Kellner H."/>
        </authorList>
    </citation>
    <scope>NUCLEOTIDE SEQUENCE [LARGE SCALE GENOMIC DNA]</scope>
    <source>
        <strain evidence="2 3">IHI B618</strain>
    </source>
</reference>
<keyword evidence="3" id="KW-1185">Reference proteome</keyword>
<feature type="compositionally biased region" description="Polar residues" evidence="1">
    <location>
        <begin position="605"/>
        <end position="629"/>
    </location>
</feature>